<evidence type="ECO:0000256" key="7">
    <source>
        <dbReference type="ARBA" id="ARBA00022989"/>
    </source>
</evidence>
<dbReference type="RefSeq" id="WP_013496889.1">
    <property type="nucleotide sequence ID" value="NC_014833.1"/>
</dbReference>
<accession>E6UCA3</accession>
<dbReference type="Proteomes" id="UP000006919">
    <property type="component" value="Chromosome"/>
</dbReference>
<feature type="transmembrane region" description="Helical" evidence="9">
    <location>
        <begin position="101"/>
        <end position="119"/>
    </location>
</feature>
<evidence type="ECO:0000256" key="9">
    <source>
        <dbReference type="SAM" id="Phobius"/>
    </source>
</evidence>
<dbReference type="GO" id="GO:0055085">
    <property type="term" value="P:transmembrane transport"/>
    <property type="evidence" value="ECO:0007669"/>
    <property type="project" value="InterPro"/>
</dbReference>
<keyword evidence="2" id="KW-0597">Phosphoprotein</keyword>
<keyword evidence="1" id="KW-0813">Transport</keyword>
<feature type="transmembrane region" description="Helical" evidence="9">
    <location>
        <begin position="28"/>
        <end position="47"/>
    </location>
</feature>
<gene>
    <name evidence="10" type="ordered locus">Rumal_0133</name>
</gene>
<evidence type="ECO:0000256" key="1">
    <source>
        <dbReference type="ARBA" id="ARBA00022448"/>
    </source>
</evidence>
<keyword evidence="8 9" id="KW-0472">Membrane</keyword>
<dbReference type="EMBL" id="CP002403">
    <property type="protein sequence ID" value="ADU20695.1"/>
    <property type="molecule type" value="Genomic_DNA"/>
</dbReference>
<dbReference type="AlphaFoldDB" id="E6UCA3"/>
<feature type="transmembrane region" description="Helical" evidence="9">
    <location>
        <begin position="207"/>
        <end position="224"/>
    </location>
</feature>
<name>E6UCA3_RUMA7</name>
<evidence type="ECO:0000256" key="5">
    <source>
        <dbReference type="ARBA" id="ARBA00022692"/>
    </source>
</evidence>
<evidence type="ECO:0000313" key="10">
    <source>
        <dbReference type="EMBL" id="ADU20695.1"/>
    </source>
</evidence>
<keyword evidence="7 9" id="KW-1133">Transmembrane helix</keyword>
<evidence type="ECO:0000313" key="11">
    <source>
        <dbReference type="Proteomes" id="UP000006919"/>
    </source>
</evidence>
<reference evidence="10 11" key="1">
    <citation type="journal article" date="2011" name="J. Bacteriol.">
        <title>Complete genome of the cellulolytic ruminal bacterium Ruminococcus albus 7.</title>
        <authorList>
            <person name="Suen G."/>
            <person name="Stevenson D.M."/>
            <person name="Bruce D.C."/>
            <person name="Chertkov O."/>
            <person name="Copeland A."/>
            <person name="Cheng J.F."/>
            <person name="Detter C."/>
            <person name="Detter J.C."/>
            <person name="Goodwin L.A."/>
            <person name="Han C.S."/>
            <person name="Hauser L.J."/>
            <person name="Ivanova N.N."/>
            <person name="Kyrpides N.C."/>
            <person name="Land M.L."/>
            <person name="Lapidus A."/>
            <person name="Lucas S."/>
            <person name="Ovchinnikova G."/>
            <person name="Pitluck S."/>
            <person name="Tapia R."/>
            <person name="Woyke T."/>
            <person name="Boyum J."/>
            <person name="Mead D."/>
            <person name="Weimer P.J."/>
        </authorList>
    </citation>
    <scope>NUCLEOTIDE SEQUENCE [LARGE SCALE GENOMIC DNA]</scope>
    <source>
        <strain evidence="11">ATCC 27210 / DSM 20455 / JCM 14654 / NCDO 2250 / 7</strain>
    </source>
</reference>
<dbReference type="OrthoDB" id="9776359at2"/>
<evidence type="ECO:0000256" key="2">
    <source>
        <dbReference type="ARBA" id="ARBA00022553"/>
    </source>
</evidence>
<feature type="transmembrane region" description="Helical" evidence="9">
    <location>
        <begin position="256"/>
        <end position="275"/>
    </location>
</feature>
<dbReference type="InterPro" id="IPR004338">
    <property type="entry name" value="NqrB/RnfD"/>
</dbReference>
<keyword evidence="5 9" id="KW-0812">Transmembrane</keyword>
<feature type="transmembrane region" description="Helical" evidence="9">
    <location>
        <begin position="176"/>
        <end position="200"/>
    </location>
</feature>
<keyword evidence="3" id="KW-0285">Flavoprotein</keyword>
<organism evidence="10 11">
    <name type="scientific">Ruminococcus albus (strain ATCC 27210 / DSM 20455 / JCM 14654 / NCDO 2250 / 7)</name>
    <dbReference type="NCBI Taxonomy" id="697329"/>
    <lineage>
        <taxon>Bacteria</taxon>
        <taxon>Bacillati</taxon>
        <taxon>Bacillota</taxon>
        <taxon>Clostridia</taxon>
        <taxon>Eubacteriales</taxon>
        <taxon>Oscillospiraceae</taxon>
        <taxon>Ruminococcus</taxon>
    </lineage>
</organism>
<dbReference type="PANTHER" id="PTHR30578">
    <property type="entry name" value="ELECTRON TRANSPORT COMPLEX PROTEIN RNFD"/>
    <property type="match status" value="1"/>
</dbReference>
<dbReference type="KEGG" id="ral:Rumal_0133"/>
<keyword evidence="4" id="KW-0288">FMN</keyword>
<protein>
    <submittedName>
        <fullName evidence="10">Electron transport complex, RnfABCDGE type, D subunit</fullName>
    </submittedName>
</protein>
<dbReference type="Pfam" id="PF03116">
    <property type="entry name" value="NQR2_RnfD_RnfE"/>
    <property type="match status" value="1"/>
</dbReference>
<evidence type="ECO:0000256" key="3">
    <source>
        <dbReference type="ARBA" id="ARBA00022630"/>
    </source>
</evidence>
<dbReference type="STRING" id="697329.Rumal_0133"/>
<feature type="transmembrane region" description="Helical" evidence="9">
    <location>
        <begin position="53"/>
        <end position="72"/>
    </location>
</feature>
<feature type="transmembrane region" description="Helical" evidence="9">
    <location>
        <begin position="281"/>
        <end position="300"/>
    </location>
</feature>
<dbReference type="GO" id="GO:0005886">
    <property type="term" value="C:plasma membrane"/>
    <property type="evidence" value="ECO:0007669"/>
    <property type="project" value="TreeGrafter"/>
</dbReference>
<dbReference type="PANTHER" id="PTHR30578:SF0">
    <property type="entry name" value="ION-TRANSLOCATING OXIDOREDUCTASE COMPLEX SUBUNIT D"/>
    <property type="match status" value="1"/>
</dbReference>
<feature type="transmembrane region" description="Helical" evidence="9">
    <location>
        <begin position="230"/>
        <end position="249"/>
    </location>
</feature>
<proteinExistence type="predicted"/>
<dbReference type="HOGENOM" id="CLU_042020_1_0_9"/>
<dbReference type="eggNOG" id="COG4658">
    <property type="taxonomic scope" value="Bacteria"/>
</dbReference>
<evidence type="ECO:0000256" key="8">
    <source>
        <dbReference type="ARBA" id="ARBA00023136"/>
    </source>
</evidence>
<keyword evidence="6" id="KW-1278">Translocase</keyword>
<sequence length="306" mass="33171">MTDFRPEIAELKQFSAPYIKEDTSVSKIMTHVMVGLLPSLILSGILFGGSALLLTGFCILTSLLWEFIICLILKRKNSINDLSAAVTGMIFAYMLPTGFPFWQAAIGTFIAIVVFKHLFGGLGKNIFNPAVASRLVCWFIFRSSFIYYEPDVNSADMPSYGELSLMSGVDSYGDMFLGRVCGGLGEVSVIALLTGAFYLVSMRVISLYEPAAFLGTIYLFSAIAGKDGLYQILAGGTVLAAFFLCCDTVTTPSTNIGKIIFGIAAGFLTCVFRFFTDIPQGLLFAILICNLLTIVIDRVTETAPGK</sequence>
<evidence type="ECO:0000256" key="6">
    <source>
        <dbReference type="ARBA" id="ARBA00022967"/>
    </source>
</evidence>
<evidence type="ECO:0000256" key="4">
    <source>
        <dbReference type="ARBA" id="ARBA00022643"/>
    </source>
</evidence>